<accession>A0A163J0M7</accession>
<dbReference type="Proteomes" id="UP000076796">
    <property type="component" value="Unassembled WGS sequence"/>
</dbReference>
<dbReference type="STRING" id="59843.A3958_09860"/>
<name>A0A163J0M7_9BACL</name>
<keyword evidence="2" id="KW-1185">Reference proteome</keyword>
<dbReference type="EMBL" id="LWMH01000001">
    <property type="protein sequence ID" value="KZS46281.1"/>
    <property type="molecule type" value="Genomic_DNA"/>
</dbReference>
<reference evidence="1" key="1">
    <citation type="journal article" date="2016" name="Genome Announc.">
        <title>Draft genomes of two strains of Paenibacillus glucanolyticus with capability to degrade lignocellulose.</title>
        <authorList>
            <person name="Mathews S.L."/>
            <person name="Pawlak J."/>
            <person name="Grunden A.M."/>
        </authorList>
    </citation>
    <scope>NUCLEOTIDE SEQUENCE [LARGE SCALE GENOMIC DNA]</scope>
    <source>
        <strain evidence="1">SLM1</strain>
    </source>
</reference>
<organism evidence="1 2">
    <name type="scientific">Paenibacillus glucanolyticus</name>
    <dbReference type="NCBI Taxonomy" id="59843"/>
    <lineage>
        <taxon>Bacteria</taxon>
        <taxon>Bacillati</taxon>
        <taxon>Bacillota</taxon>
        <taxon>Bacilli</taxon>
        <taxon>Bacillales</taxon>
        <taxon>Paenibacillaceae</taxon>
        <taxon>Paenibacillus</taxon>
    </lineage>
</organism>
<proteinExistence type="predicted"/>
<gene>
    <name evidence="1" type="ORF">AWU65_10285</name>
</gene>
<evidence type="ECO:0000313" key="2">
    <source>
        <dbReference type="Proteomes" id="UP000076796"/>
    </source>
</evidence>
<protein>
    <submittedName>
        <fullName evidence="1">Uncharacterized protein</fullName>
    </submittedName>
</protein>
<evidence type="ECO:0000313" key="1">
    <source>
        <dbReference type="EMBL" id="KZS46281.1"/>
    </source>
</evidence>
<dbReference type="AlphaFoldDB" id="A0A163J0M7"/>
<sequence length="73" mass="8931">MKPFHKSSVLVCKCNILGPHLIRMLRSSNLRLLEKERKYKFQQIFQKVFLILGKWFMIRRSVIFFDVRGERKF</sequence>
<dbReference type="KEGG" id="pglu:A3958_09860"/>
<comment type="caution">
    <text evidence="1">The sequence shown here is derived from an EMBL/GenBank/DDBJ whole genome shotgun (WGS) entry which is preliminary data.</text>
</comment>